<dbReference type="PANTHER" id="PTHR47959">
    <property type="entry name" value="ATP-DEPENDENT RNA HELICASE RHLE-RELATED"/>
    <property type="match status" value="1"/>
</dbReference>
<feature type="domain" description="Helicase ATP-binding" evidence="19">
    <location>
        <begin position="217"/>
        <end position="393"/>
    </location>
</feature>
<evidence type="ECO:0000256" key="1">
    <source>
        <dbReference type="ARBA" id="ARBA00004604"/>
    </source>
</evidence>
<keyword evidence="9" id="KW-0539">Nucleus</keyword>
<feature type="compositionally biased region" description="Basic and acidic residues" evidence="18">
    <location>
        <begin position="743"/>
        <end position="761"/>
    </location>
</feature>
<dbReference type="Pfam" id="PF00271">
    <property type="entry name" value="Helicase_C"/>
    <property type="match status" value="1"/>
</dbReference>
<evidence type="ECO:0000256" key="4">
    <source>
        <dbReference type="ARBA" id="ARBA00022741"/>
    </source>
</evidence>
<feature type="compositionally biased region" description="Basic and acidic residues" evidence="18">
    <location>
        <begin position="24"/>
        <end position="36"/>
    </location>
</feature>
<dbReference type="GO" id="GO:0005730">
    <property type="term" value="C:nucleolus"/>
    <property type="evidence" value="ECO:0007669"/>
    <property type="project" value="UniProtKB-SubCell"/>
</dbReference>
<feature type="compositionally biased region" description="Basic and acidic residues" evidence="18">
    <location>
        <begin position="627"/>
        <end position="644"/>
    </location>
</feature>
<evidence type="ECO:0000256" key="9">
    <source>
        <dbReference type="ARBA" id="ARBA00023242"/>
    </source>
</evidence>
<keyword evidence="8" id="KW-0694">RNA-binding</keyword>
<dbReference type="PROSITE" id="PS00039">
    <property type="entry name" value="DEAD_ATP_HELICASE"/>
    <property type="match status" value="1"/>
</dbReference>
<keyword evidence="23" id="KW-1185">Reference proteome</keyword>
<evidence type="ECO:0000256" key="11">
    <source>
        <dbReference type="ARBA" id="ARBA00043999"/>
    </source>
</evidence>
<proteinExistence type="inferred from homology"/>
<dbReference type="OrthoDB" id="10259843at2759"/>
<feature type="compositionally biased region" description="Basic residues" evidence="18">
    <location>
        <begin position="721"/>
        <end position="734"/>
    </location>
</feature>
<evidence type="ECO:0000256" key="15">
    <source>
        <dbReference type="PROSITE-ProRule" id="PRU00552"/>
    </source>
</evidence>
<feature type="domain" description="DEAD-box RNA helicase Q" evidence="21">
    <location>
        <begin position="186"/>
        <end position="214"/>
    </location>
</feature>
<reference evidence="23" key="2">
    <citation type="submission" date="2015-01" db="EMBL/GenBank/DDBJ databases">
        <title>Evolutionary Origins and Diversification of the Mycorrhizal Mutualists.</title>
        <authorList>
            <consortium name="DOE Joint Genome Institute"/>
            <consortium name="Mycorrhizal Genomics Consortium"/>
            <person name="Kohler A."/>
            <person name="Kuo A."/>
            <person name="Nagy L.G."/>
            <person name="Floudas D."/>
            <person name="Copeland A."/>
            <person name="Barry K.W."/>
            <person name="Cichocki N."/>
            <person name="Veneault-Fourrey C."/>
            <person name="LaButti K."/>
            <person name="Lindquist E.A."/>
            <person name="Lipzen A."/>
            <person name="Lundell T."/>
            <person name="Morin E."/>
            <person name="Murat C."/>
            <person name="Riley R."/>
            <person name="Ohm R."/>
            <person name="Sun H."/>
            <person name="Tunlid A."/>
            <person name="Henrissat B."/>
            <person name="Grigoriev I.V."/>
            <person name="Hibbett D.S."/>
            <person name="Martin F."/>
        </authorList>
    </citation>
    <scope>NUCLEOTIDE SEQUENCE [LARGE SCALE GENOMIC DNA]</scope>
    <source>
        <strain evidence="23">h7</strain>
    </source>
</reference>
<dbReference type="PROSITE" id="PS51192">
    <property type="entry name" value="HELICASE_ATP_BIND_1"/>
    <property type="match status" value="1"/>
</dbReference>
<feature type="domain" description="Helicase C-terminal" evidence="20">
    <location>
        <begin position="423"/>
        <end position="576"/>
    </location>
</feature>
<dbReference type="InterPro" id="IPR014014">
    <property type="entry name" value="RNA_helicase_DEAD_Q_motif"/>
</dbReference>
<feature type="region of interest" description="Disordered" evidence="18">
    <location>
        <begin position="1"/>
        <end position="37"/>
    </location>
</feature>
<dbReference type="SUPFAM" id="SSF52540">
    <property type="entry name" value="P-loop containing nucleoside triphosphate hydrolases"/>
    <property type="match status" value="1"/>
</dbReference>
<feature type="region of interest" description="Disordered" evidence="18">
    <location>
        <begin position="625"/>
        <end position="782"/>
    </location>
</feature>
<dbReference type="EMBL" id="KN831776">
    <property type="protein sequence ID" value="KIM43352.1"/>
    <property type="molecule type" value="Genomic_DNA"/>
</dbReference>
<gene>
    <name evidence="22" type="ORF">M413DRAFT_444184</name>
</gene>
<dbReference type="EC" id="3.6.4.13" evidence="2"/>
<name>A0A0C2YQQ5_HEBCY</name>
<feature type="region of interest" description="Disordered" evidence="18">
    <location>
        <begin position="59"/>
        <end position="187"/>
    </location>
</feature>
<evidence type="ECO:0000259" key="19">
    <source>
        <dbReference type="PROSITE" id="PS51192"/>
    </source>
</evidence>
<dbReference type="PROSITE" id="PS51194">
    <property type="entry name" value="HELICASE_CTER"/>
    <property type="match status" value="1"/>
</dbReference>
<evidence type="ECO:0000313" key="23">
    <source>
        <dbReference type="Proteomes" id="UP000053424"/>
    </source>
</evidence>
<dbReference type="GO" id="GO:0005829">
    <property type="term" value="C:cytosol"/>
    <property type="evidence" value="ECO:0007669"/>
    <property type="project" value="TreeGrafter"/>
</dbReference>
<keyword evidence="7 16" id="KW-0067">ATP-binding</keyword>
<feature type="compositionally biased region" description="Basic and acidic residues" evidence="18">
    <location>
        <begin position="657"/>
        <end position="669"/>
    </location>
</feature>
<dbReference type="SMART" id="SM00490">
    <property type="entry name" value="HELICc"/>
    <property type="match status" value="1"/>
</dbReference>
<dbReference type="FunFam" id="3.40.50.300:FF:000842">
    <property type="entry name" value="ATP-dependent RNA helicase DRS1"/>
    <property type="match status" value="1"/>
</dbReference>
<evidence type="ECO:0000313" key="22">
    <source>
        <dbReference type="EMBL" id="KIM43352.1"/>
    </source>
</evidence>
<evidence type="ECO:0000256" key="6">
    <source>
        <dbReference type="ARBA" id="ARBA00022806"/>
    </source>
</evidence>
<feature type="compositionally biased region" description="Acidic residues" evidence="18">
    <location>
        <begin position="89"/>
        <end position="113"/>
    </location>
</feature>
<organism evidence="22 23">
    <name type="scientific">Hebeloma cylindrosporum</name>
    <dbReference type="NCBI Taxonomy" id="76867"/>
    <lineage>
        <taxon>Eukaryota</taxon>
        <taxon>Fungi</taxon>
        <taxon>Dikarya</taxon>
        <taxon>Basidiomycota</taxon>
        <taxon>Agaricomycotina</taxon>
        <taxon>Agaricomycetes</taxon>
        <taxon>Agaricomycetidae</taxon>
        <taxon>Agaricales</taxon>
        <taxon>Agaricineae</taxon>
        <taxon>Hymenogastraceae</taxon>
        <taxon>Hebeloma</taxon>
    </lineage>
</organism>
<dbReference type="InterPro" id="IPR027417">
    <property type="entry name" value="P-loop_NTPase"/>
</dbReference>
<comment type="catalytic activity">
    <reaction evidence="14">
        <text>ATP + H2O = ADP + phosphate + H(+)</text>
        <dbReference type="Rhea" id="RHEA:13065"/>
        <dbReference type="ChEBI" id="CHEBI:15377"/>
        <dbReference type="ChEBI" id="CHEBI:15378"/>
        <dbReference type="ChEBI" id="CHEBI:30616"/>
        <dbReference type="ChEBI" id="CHEBI:43474"/>
        <dbReference type="ChEBI" id="CHEBI:456216"/>
        <dbReference type="EC" id="3.6.4.13"/>
    </reaction>
</comment>
<dbReference type="InterPro" id="IPR001650">
    <property type="entry name" value="Helicase_C-like"/>
</dbReference>
<dbReference type="Pfam" id="PF00270">
    <property type="entry name" value="DEAD"/>
    <property type="match status" value="1"/>
</dbReference>
<dbReference type="GO" id="GO:0003724">
    <property type="term" value="F:RNA helicase activity"/>
    <property type="evidence" value="ECO:0007669"/>
    <property type="project" value="UniProtKB-EC"/>
</dbReference>
<keyword evidence="3" id="KW-0690">Ribosome biogenesis</keyword>
<accession>A0A0C2YQQ5</accession>
<feature type="coiled-coil region" evidence="17">
    <location>
        <begin position="568"/>
        <end position="608"/>
    </location>
</feature>
<dbReference type="PROSITE" id="PS51195">
    <property type="entry name" value="Q_MOTIF"/>
    <property type="match status" value="1"/>
</dbReference>
<evidence type="ECO:0000256" key="12">
    <source>
        <dbReference type="ARBA" id="ARBA00044078"/>
    </source>
</evidence>
<dbReference type="SMART" id="SM00487">
    <property type="entry name" value="DEXDc"/>
    <property type="match status" value="1"/>
</dbReference>
<comment type="subcellular location">
    <subcellularLocation>
        <location evidence="1">Nucleus</location>
        <location evidence="1">Nucleolus</location>
    </subcellularLocation>
</comment>
<dbReference type="AlphaFoldDB" id="A0A0C2YQQ5"/>
<dbReference type="InterPro" id="IPR011545">
    <property type="entry name" value="DEAD/DEAH_box_helicase_dom"/>
</dbReference>
<comment type="similarity">
    <text evidence="11">Belongs to the DEAD box helicase family. DDX27/DRS1 subfamily.</text>
</comment>
<dbReference type="HOGENOM" id="CLU_003041_3_2_1"/>
<evidence type="ECO:0000256" key="13">
    <source>
        <dbReference type="ARBA" id="ARBA00044094"/>
    </source>
</evidence>
<evidence type="ECO:0000256" key="17">
    <source>
        <dbReference type="SAM" id="Coils"/>
    </source>
</evidence>
<dbReference type="STRING" id="686832.A0A0C2YQQ5"/>
<dbReference type="GO" id="GO:0005524">
    <property type="term" value="F:ATP binding"/>
    <property type="evidence" value="ECO:0007669"/>
    <property type="project" value="UniProtKB-KW"/>
</dbReference>
<keyword evidence="17" id="KW-0175">Coiled coil</keyword>
<protein>
    <recommendedName>
        <fullName evidence="12">ATP-dependent RNA helicase DRS1</fullName>
        <ecNumber evidence="2">3.6.4.13</ecNumber>
    </recommendedName>
    <alternativeName>
        <fullName evidence="13">ATP-dependent RNA helicase drs1</fullName>
    </alternativeName>
</protein>
<feature type="short sequence motif" description="Q motif" evidence="15">
    <location>
        <begin position="186"/>
        <end position="214"/>
    </location>
</feature>
<keyword evidence="5 16" id="KW-0378">Hydrolase</keyword>
<evidence type="ECO:0000256" key="3">
    <source>
        <dbReference type="ARBA" id="ARBA00022517"/>
    </source>
</evidence>
<evidence type="ECO:0000256" key="7">
    <source>
        <dbReference type="ARBA" id="ARBA00022840"/>
    </source>
</evidence>
<dbReference type="Proteomes" id="UP000053424">
    <property type="component" value="Unassembled WGS sequence"/>
</dbReference>
<keyword evidence="6 16" id="KW-0347">Helicase</keyword>
<evidence type="ECO:0000259" key="21">
    <source>
        <dbReference type="PROSITE" id="PS51195"/>
    </source>
</evidence>
<dbReference type="GO" id="GO:0006364">
    <property type="term" value="P:rRNA processing"/>
    <property type="evidence" value="ECO:0007669"/>
    <property type="project" value="UniProtKB-ARBA"/>
</dbReference>
<evidence type="ECO:0000256" key="10">
    <source>
        <dbReference type="ARBA" id="ARBA00043881"/>
    </source>
</evidence>
<dbReference type="CDD" id="cd17947">
    <property type="entry name" value="DEADc_DDX27"/>
    <property type="match status" value="1"/>
</dbReference>
<dbReference type="InterPro" id="IPR050079">
    <property type="entry name" value="DEAD_box_RNA_helicase"/>
</dbReference>
<feature type="compositionally biased region" description="Low complexity" evidence="18">
    <location>
        <begin position="645"/>
        <end position="656"/>
    </location>
</feature>
<keyword evidence="4 16" id="KW-0547">Nucleotide-binding</keyword>
<feature type="compositionally biased region" description="Acidic residues" evidence="18">
    <location>
        <begin position="121"/>
        <end position="164"/>
    </location>
</feature>
<dbReference type="InterPro" id="IPR014001">
    <property type="entry name" value="Helicase_ATP-bd"/>
</dbReference>
<sequence>MSDYVMTIESDEEDVPIPSTSKSSKTEPSDDAKLDPDFVFDLAGDPYIDLTKDLGLQDLVKTGSKPEPISVDEIIARRRLNNKRKREVEESESESEDSDDLDDDDEEDDELGSDEDKLANESDEDEEEDPLATSGEDDDKEVEIDEDEGDVDSSEDDSDSDEETQAQKDRKAAFFDSEAGPAQTHDSFLSMNLSRPLLKAITTLGFTKPTPIQAATIPVALLGKDVVGNAVTGSGKTAAFMIPMLERLLYRDKGKKAAATRCVVLVPTRELGVQCFDVGTKLATHTDIQLALLVGGLSLKSQEVALRARPDIVIATPGRLIDHIRNSPSFNLDAVDILVLDEADRMLSDGFADELAEIIKSCPQSRQTMLFSATMTDSVDELVKMSLNKPVRLFVDPKRTTASGLVQEFVRVKAGKENERSAYLAALCKRTFKTKVIVFLRSKKLAHQMRIVFGLLGMKCEELHGDLTQEQRLKALHAFREGTVDYLMATDLASRGLDIKGVETVINYDMPTQLAQYLHRVGRTARAGKRGRSVTLVGEADRKMLKAAIKRSSGEDQVRHRIIAPETIQSYVEKLAGLNGEIAEILKEEKEEKHLRKAEMELKKGQNMIEHEAEIYSRPARTWFQSGKEKERAGELSKQLHENGGKTSSGKTSSGKKAVDDTKPKRDKLSGLSRKAKRRKMINAEDEELGDQKSLNASIRSAKKAARPPKIGVPERGGLHTGKKRNKSSAKKPRGGSTFESDLSQKSKPREGIRARRDDAVKLGNKGGGSKGGNKTKKRGRK</sequence>
<evidence type="ECO:0000256" key="16">
    <source>
        <dbReference type="RuleBase" id="RU000492"/>
    </source>
</evidence>
<dbReference type="CDD" id="cd18787">
    <property type="entry name" value="SF2_C_DEAD"/>
    <property type="match status" value="1"/>
</dbReference>
<evidence type="ECO:0000256" key="8">
    <source>
        <dbReference type="ARBA" id="ARBA00022884"/>
    </source>
</evidence>
<evidence type="ECO:0000256" key="5">
    <source>
        <dbReference type="ARBA" id="ARBA00022801"/>
    </source>
</evidence>
<evidence type="ECO:0000256" key="14">
    <source>
        <dbReference type="ARBA" id="ARBA00047984"/>
    </source>
</evidence>
<dbReference type="Gene3D" id="3.40.50.300">
    <property type="entry name" value="P-loop containing nucleotide triphosphate hydrolases"/>
    <property type="match status" value="2"/>
</dbReference>
<dbReference type="PANTHER" id="PTHR47959:SF1">
    <property type="entry name" value="ATP-DEPENDENT RNA HELICASE DBPA"/>
    <property type="match status" value="1"/>
</dbReference>
<dbReference type="InterPro" id="IPR000629">
    <property type="entry name" value="RNA-helicase_DEAD-box_CS"/>
</dbReference>
<dbReference type="GO" id="GO:0003723">
    <property type="term" value="F:RNA binding"/>
    <property type="evidence" value="ECO:0007669"/>
    <property type="project" value="UniProtKB-KW"/>
</dbReference>
<evidence type="ECO:0000259" key="20">
    <source>
        <dbReference type="PROSITE" id="PS51194"/>
    </source>
</evidence>
<reference evidence="22 23" key="1">
    <citation type="submission" date="2014-04" db="EMBL/GenBank/DDBJ databases">
        <authorList>
            <consortium name="DOE Joint Genome Institute"/>
            <person name="Kuo A."/>
            <person name="Gay G."/>
            <person name="Dore J."/>
            <person name="Kohler A."/>
            <person name="Nagy L.G."/>
            <person name="Floudas D."/>
            <person name="Copeland A."/>
            <person name="Barry K.W."/>
            <person name="Cichocki N."/>
            <person name="Veneault-Fourrey C."/>
            <person name="LaButti K."/>
            <person name="Lindquist E.A."/>
            <person name="Lipzen A."/>
            <person name="Lundell T."/>
            <person name="Morin E."/>
            <person name="Murat C."/>
            <person name="Sun H."/>
            <person name="Tunlid A."/>
            <person name="Henrissat B."/>
            <person name="Grigoriev I.V."/>
            <person name="Hibbett D.S."/>
            <person name="Martin F."/>
            <person name="Nordberg H.P."/>
            <person name="Cantor M.N."/>
            <person name="Hua S.X."/>
        </authorList>
    </citation>
    <scope>NUCLEOTIDE SEQUENCE [LARGE SCALE GENOMIC DNA]</scope>
    <source>
        <strain evidence="23">h7</strain>
    </source>
</reference>
<evidence type="ECO:0000256" key="2">
    <source>
        <dbReference type="ARBA" id="ARBA00012552"/>
    </source>
</evidence>
<comment type="function">
    <text evidence="10">ATP-binding RNA helicase involved in ribosome assembly.</text>
</comment>
<evidence type="ECO:0000256" key="18">
    <source>
        <dbReference type="SAM" id="MobiDB-lite"/>
    </source>
</evidence>
<dbReference type="GO" id="GO:0016787">
    <property type="term" value="F:hydrolase activity"/>
    <property type="evidence" value="ECO:0007669"/>
    <property type="project" value="UniProtKB-KW"/>
</dbReference>